<evidence type="ECO:0000256" key="8">
    <source>
        <dbReference type="ARBA" id="ARBA00023049"/>
    </source>
</evidence>
<dbReference type="Gene3D" id="2.30.250.10">
    <property type="entry name" value="Aminopeptidase i, Domain 2"/>
    <property type="match status" value="1"/>
</dbReference>
<comment type="cofactor">
    <cofactor evidence="1 10">
        <name>Zn(2+)</name>
        <dbReference type="ChEBI" id="CHEBI:29105"/>
    </cofactor>
</comment>
<dbReference type="RefSeq" id="WP_229345829.1">
    <property type="nucleotide sequence ID" value="NZ_JAJFAT010000010.1"/>
</dbReference>
<evidence type="ECO:0000256" key="9">
    <source>
        <dbReference type="RuleBase" id="RU004386"/>
    </source>
</evidence>
<gene>
    <name evidence="11" type="ORF">LJ207_07870</name>
</gene>
<dbReference type="InterPro" id="IPR023358">
    <property type="entry name" value="Peptidase_M18_dom2"/>
</dbReference>
<keyword evidence="4 9" id="KW-0645">Protease</keyword>
<accession>A0AAW4X0B1</accession>
<name>A0AAW4X0B1_9FIRM</name>
<keyword evidence="8 9" id="KW-0482">Metalloprotease</keyword>
<keyword evidence="3 9" id="KW-0031">Aminopeptidase</keyword>
<evidence type="ECO:0000256" key="7">
    <source>
        <dbReference type="ARBA" id="ARBA00022833"/>
    </source>
</evidence>
<organism evidence="11 12">
    <name type="scientific">Halanaerobium polyolivorans</name>
    <dbReference type="NCBI Taxonomy" id="2886943"/>
    <lineage>
        <taxon>Bacteria</taxon>
        <taxon>Bacillati</taxon>
        <taxon>Bacillota</taxon>
        <taxon>Clostridia</taxon>
        <taxon>Halanaerobiales</taxon>
        <taxon>Halanaerobiaceae</taxon>
        <taxon>Halanaerobium</taxon>
    </lineage>
</organism>
<evidence type="ECO:0000256" key="10">
    <source>
        <dbReference type="RuleBase" id="RU004387"/>
    </source>
</evidence>
<evidence type="ECO:0000313" key="12">
    <source>
        <dbReference type="Proteomes" id="UP001199296"/>
    </source>
</evidence>
<dbReference type="EMBL" id="JAJFAT010000010">
    <property type="protein sequence ID" value="MCC3145239.1"/>
    <property type="molecule type" value="Genomic_DNA"/>
</dbReference>
<dbReference type="GO" id="GO:0004177">
    <property type="term" value="F:aminopeptidase activity"/>
    <property type="evidence" value="ECO:0007669"/>
    <property type="project" value="UniProtKB-KW"/>
</dbReference>
<reference evidence="11 12" key="1">
    <citation type="submission" date="2021-10" db="EMBL/GenBank/DDBJ databases">
        <authorList>
            <person name="Grouzdev D.S."/>
            <person name="Pantiukh K.S."/>
            <person name="Krutkina M.S."/>
        </authorList>
    </citation>
    <scope>NUCLEOTIDE SEQUENCE [LARGE SCALE GENOMIC DNA]</scope>
    <source>
        <strain evidence="11 12">Z-7514</strain>
    </source>
</reference>
<keyword evidence="6 9" id="KW-0378">Hydrolase</keyword>
<evidence type="ECO:0000256" key="5">
    <source>
        <dbReference type="ARBA" id="ARBA00022723"/>
    </source>
</evidence>
<comment type="similarity">
    <text evidence="2 9">Belongs to the peptidase M18 family.</text>
</comment>
<dbReference type="GO" id="GO:0006508">
    <property type="term" value="P:proteolysis"/>
    <property type="evidence" value="ECO:0007669"/>
    <property type="project" value="UniProtKB-KW"/>
</dbReference>
<dbReference type="Pfam" id="PF02127">
    <property type="entry name" value="Peptidase_M18"/>
    <property type="match status" value="1"/>
</dbReference>
<keyword evidence="12" id="KW-1185">Reference proteome</keyword>
<evidence type="ECO:0000256" key="4">
    <source>
        <dbReference type="ARBA" id="ARBA00022670"/>
    </source>
</evidence>
<evidence type="ECO:0000256" key="2">
    <source>
        <dbReference type="ARBA" id="ARBA00008290"/>
    </source>
</evidence>
<keyword evidence="7 9" id="KW-0862">Zinc</keyword>
<dbReference type="InterPro" id="IPR001948">
    <property type="entry name" value="Peptidase_M18"/>
</dbReference>
<evidence type="ECO:0000256" key="1">
    <source>
        <dbReference type="ARBA" id="ARBA00001947"/>
    </source>
</evidence>
<evidence type="ECO:0000256" key="6">
    <source>
        <dbReference type="ARBA" id="ARBA00022801"/>
    </source>
</evidence>
<dbReference type="AlphaFoldDB" id="A0AAW4X0B1"/>
<dbReference type="Gene3D" id="3.40.630.10">
    <property type="entry name" value="Zn peptidases"/>
    <property type="match status" value="1"/>
</dbReference>
<dbReference type="PANTHER" id="PTHR28570">
    <property type="entry name" value="ASPARTYL AMINOPEPTIDASE"/>
    <property type="match status" value="1"/>
</dbReference>
<keyword evidence="5 9" id="KW-0479">Metal-binding</keyword>
<comment type="caution">
    <text evidence="11">The sequence shown here is derived from an EMBL/GenBank/DDBJ whole genome shotgun (WGS) entry which is preliminary data.</text>
</comment>
<protein>
    <recommendedName>
        <fullName evidence="10">M18 family aminopeptidase</fullName>
        <ecNumber evidence="10">3.4.11.-</ecNumber>
    </recommendedName>
</protein>
<dbReference type="Proteomes" id="UP001199296">
    <property type="component" value="Unassembled WGS sequence"/>
</dbReference>
<dbReference type="PANTHER" id="PTHR28570:SF2">
    <property type="entry name" value="M18 FAMILY AMINOPEPTIDASE 1-RELATED"/>
    <property type="match status" value="1"/>
</dbReference>
<dbReference type="PRINTS" id="PR00932">
    <property type="entry name" value="AMINO1PTASE"/>
</dbReference>
<dbReference type="NCBIfam" id="NF002600">
    <property type="entry name" value="PRK02256.1"/>
    <property type="match status" value="1"/>
</dbReference>
<dbReference type="GO" id="GO:0008270">
    <property type="term" value="F:zinc ion binding"/>
    <property type="evidence" value="ECO:0007669"/>
    <property type="project" value="InterPro"/>
</dbReference>
<dbReference type="SUPFAM" id="SSF101821">
    <property type="entry name" value="Aminopeptidase/glucanase lid domain"/>
    <property type="match status" value="1"/>
</dbReference>
<dbReference type="SUPFAM" id="SSF53187">
    <property type="entry name" value="Zn-dependent exopeptidases"/>
    <property type="match status" value="1"/>
</dbReference>
<sequence length="468" mass="52038">MSEEKKQKDKFSYEAKNAWLEMGEEERKEVFSFNKEYADFLTANKTEREFVKAAVKKLEAAGFKNIEQFEELKKGDKVYALNRSRALMAAVIGEKELTEGLKIVGSHIDSPRLDLKPNPLYEEGEIALFKTHYYGGVKKYQWVTMPLALHGIVVKDDGTEVEINIGEKDSEPIFFISDLLPHLGKSQMKKSMKEGITGEKLNLVVGSIPVSDQDAKAKIKTAILEHLNKEYGIKEEDFMSADLQAVPAFKTRDAGFDRGLLAGYGHDDRVCSFTALEAILDLGQPKSTSMVLLMDREEVGSMGSTGMQSHFFEDQVANLVDLYYADYSELLVRRVMQNSKVISADVNAAYDPDFADVYAKHNSAYLGKGIVISKYTGARGKAGASEARAEFMAEIRGLFNNKGVIWQTAELGKIDEGGGGTIAKFLANYSMDVVDSGPPVLSMHSPYEVVSKVDVYNSYLAYNVFLEN</sequence>
<dbReference type="GO" id="GO:0008237">
    <property type="term" value="F:metallopeptidase activity"/>
    <property type="evidence" value="ECO:0007669"/>
    <property type="project" value="UniProtKB-KW"/>
</dbReference>
<proteinExistence type="inferred from homology"/>
<dbReference type="EC" id="3.4.11.-" evidence="10"/>
<evidence type="ECO:0000313" key="11">
    <source>
        <dbReference type="EMBL" id="MCC3145239.1"/>
    </source>
</evidence>
<dbReference type="GO" id="GO:0005737">
    <property type="term" value="C:cytoplasm"/>
    <property type="evidence" value="ECO:0007669"/>
    <property type="project" value="UniProtKB-ARBA"/>
</dbReference>
<evidence type="ECO:0000256" key="3">
    <source>
        <dbReference type="ARBA" id="ARBA00022438"/>
    </source>
</evidence>